<feature type="chain" id="PRO_5012575860" evidence="1">
    <location>
        <begin position="22"/>
        <end position="143"/>
    </location>
</feature>
<protein>
    <submittedName>
        <fullName evidence="2">Uncharacterized protein</fullName>
    </submittedName>
</protein>
<proteinExistence type="predicted"/>
<name>A0A1Y1SCX7_9GAMM</name>
<organism evidence="2 3">
    <name type="scientific">Oceanococcus atlanticus</name>
    <dbReference type="NCBI Taxonomy" id="1317117"/>
    <lineage>
        <taxon>Bacteria</taxon>
        <taxon>Pseudomonadati</taxon>
        <taxon>Pseudomonadota</taxon>
        <taxon>Gammaproteobacteria</taxon>
        <taxon>Chromatiales</taxon>
        <taxon>Oceanococcaceae</taxon>
        <taxon>Oceanococcus</taxon>
    </lineage>
</organism>
<comment type="caution">
    <text evidence="2">The sequence shown here is derived from an EMBL/GenBank/DDBJ whole genome shotgun (WGS) entry which is preliminary data.</text>
</comment>
<dbReference type="AlphaFoldDB" id="A0A1Y1SCX7"/>
<evidence type="ECO:0000313" key="2">
    <source>
        <dbReference type="EMBL" id="ORE86846.1"/>
    </source>
</evidence>
<dbReference type="EMBL" id="AQQV01000002">
    <property type="protein sequence ID" value="ORE86846.1"/>
    <property type="molecule type" value="Genomic_DNA"/>
</dbReference>
<reference evidence="2 3" key="1">
    <citation type="submission" date="2013-04" db="EMBL/GenBank/DDBJ databases">
        <title>Oceanococcus atlanticus 22II-S10r2 Genome Sequencing.</title>
        <authorList>
            <person name="Lai Q."/>
            <person name="Li G."/>
            <person name="Shao Z."/>
        </authorList>
    </citation>
    <scope>NUCLEOTIDE SEQUENCE [LARGE SCALE GENOMIC DNA]</scope>
    <source>
        <strain evidence="2 3">22II-S10r2</strain>
    </source>
</reference>
<sequence>MRSNQFLLFLLAITISNTALPASSTTTSHPHSAGEDQASIRAPEGLSIEILKPTTLSRWTAGQKYTIEVKTSGLDTAGDHWHLYLDGQLKAMVGGGRTRYQLTVPADIEPGHHEIKVTISNAAHEEYDLADLRKVEILRSSPQ</sequence>
<keyword evidence="3" id="KW-1185">Reference proteome</keyword>
<keyword evidence="1" id="KW-0732">Signal</keyword>
<evidence type="ECO:0000313" key="3">
    <source>
        <dbReference type="Proteomes" id="UP000192342"/>
    </source>
</evidence>
<dbReference type="RefSeq" id="WP_083561074.1">
    <property type="nucleotide sequence ID" value="NZ_AQQV01000002.1"/>
</dbReference>
<evidence type="ECO:0000256" key="1">
    <source>
        <dbReference type="SAM" id="SignalP"/>
    </source>
</evidence>
<feature type="signal peptide" evidence="1">
    <location>
        <begin position="1"/>
        <end position="21"/>
    </location>
</feature>
<accession>A0A1Y1SCX7</accession>
<gene>
    <name evidence="2" type="ORF">ATO7_07397</name>
</gene>
<dbReference type="Proteomes" id="UP000192342">
    <property type="component" value="Unassembled WGS sequence"/>
</dbReference>
<dbReference type="OrthoDB" id="8905634at2"/>